<sequence>MWLPFPVHRAGQTALSTDLSRWSPEERVSATVKMSGLRKCGVASAPDIHLSCLRLSRETFETDLACSRFLEGRWATWMQLQRC</sequence>
<evidence type="ECO:0000313" key="1">
    <source>
        <dbReference type="EMBL" id="GBM43525.1"/>
    </source>
</evidence>
<keyword evidence="2" id="KW-1185">Reference proteome</keyword>
<dbReference type="Proteomes" id="UP000499080">
    <property type="component" value="Unassembled WGS sequence"/>
</dbReference>
<gene>
    <name evidence="1" type="ORF">AVEN_96187_1</name>
</gene>
<dbReference type="EMBL" id="BGPR01001032">
    <property type="protein sequence ID" value="GBM43525.1"/>
    <property type="molecule type" value="Genomic_DNA"/>
</dbReference>
<dbReference type="AlphaFoldDB" id="A0A4Y2FSS8"/>
<proteinExistence type="predicted"/>
<comment type="caution">
    <text evidence="1">The sequence shown here is derived from an EMBL/GenBank/DDBJ whole genome shotgun (WGS) entry which is preliminary data.</text>
</comment>
<accession>A0A4Y2FSS8</accession>
<evidence type="ECO:0000313" key="2">
    <source>
        <dbReference type="Proteomes" id="UP000499080"/>
    </source>
</evidence>
<protein>
    <submittedName>
        <fullName evidence="1">Uncharacterized protein</fullName>
    </submittedName>
</protein>
<name>A0A4Y2FSS8_ARAVE</name>
<dbReference type="OrthoDB" id="8064596at2759"/>
<reference evidence="1 2" key="1">
    <citation type="journal article" date="2019" name="Sci. Rep.">
        <title>Orb-weaving spider Araneus ventricosus genome elucidates the spidroin gene catalogue.</title>
        <authorList>
            <person name="Kono N."/>
            <person name="Nakamura H."/>
            <person name="Ohtoshi R."/>
            <person name="Moran D.A.P."/>
            <person name="Shinohara A."/>
            <person name="Yoshida Y."/>
            <person name="Fujiwara M."/>
            <person name="Mori M."/>
            <person name="Tomita M."/>
            <person name="Arakawa K."/>
        </authorList>
    </citation>
    <scope>NUCLEOTIDE SEQUENCE [LARGE SCALE GENOMIC DNA]</scope>
</reference>
<organism evidence="1 2">
    <name type="scientific">Araneus ventricosus</name>
    <name type="common">Orbweaver spider</name>
    <name type="synonym">Epeira ventricosa</name>
    <dbReference type="NCBI Taxonomy" id="182803"/>
    <lineage>
        <taxon>Eukaryota</taxon>
        <taxon>Metazoa</taxon>
        <taxon>Ecdysozoa</taxon>
        <taxon>Arthropoda</taxon>
        <taxon>Chelicerata</taxon>
        <taxon>Arachnida</taxon>
        <taxon>Araneae</taxon>
        <taxon>Araneomorphae</taxon>
        <taxon>Entelegynae</taxon>
        <taxon>Araneoidea</taxon>
        <taxon>Araneidae</taxon>
        <taxon>Araneus</taxon>
    </lineage>
</organism>